<dbReference type="Pfam" id="PF23009">
    <property type="entry name" value="UBC_like"/>
    <property type="match status" value="1"/>
</dbReference>
<dbReference type="SMART" id="SM01197">
    <property type="entry name" value="FANCL_C"/>
    <property type="match status" value="1"/>
</dbReference>
<evidence type="ECO:0000256" key="8">
    <source>
        <dbReference type="ARBA" id="ARBA00022679"/>
    </source>
</evidence>
<evidence type="ECO:0000256" key="6">
    <source>
        <dbReference type="ARBA" id="ARBA00017157"/>
    </source>
</evidence>
<dbReference type="InterPro" id="IPR013083">
    <property type="entry name" value="Znf_RING/FYVE/PHD"/>
</dbReference>
<dbReference type="GO" id="GO:0072344">
    <property type="term" value="P:rescue of stalled ribosome"/>
    <property type="evidence" value="ECO:0007669"/>
    <property type="project" value="TreeGrafter"/>
</dbReference>
<evidence type="ECO:0000256" key="10">
    <source>
        <dbReference type="ARBA" id="ARBA00022737"/>
    </source>
</evidence>
<protein>
    <recommendedName>
        <fullName evidence="6">E3 ubiquitin-protein ligase listerin</fullName>
        <ecNumber evidence="5">2.3.2.27</ecNumber>
    </recommendedName>
</protein>
<evidence type="ECO:0000256" key="14">
    <source>
        <dbReference type="PROSITE-ProRule" id="PRU00175"/>
    </source>
</evidence>
<comment type="catalytic activity">
    <reaction evidence="1">
        <text>S-ubiquitinyl-[E2 ubiquitin-conjugating enzyme]-L-cysteine + [acceptor protein]-L-lysine = [E2 ubiquitin-conjugating enzyme]-L-cysteine + N(6)-ubiquitinyl-[acceptor protein]-L-lysine.</text>
        <dbReference type="EC" id="2.3.2.27"/>
    </reaction>
</comment>
<reference evidence="16 17" key="1">
    <citation type="submission" date="2023-10" db="EMBL/GenBank/DDBJ databases">
        <title>Comparative genomics analysis reveals potential genetic determinants of host preference in Cryptosporidium xiaoi.</title>
        <authorList>
            <person name="Xiao L."/>
            <person name="Li J."/>
        </authorList>
    </citation>
    <scope>NUCLEOTIDE SEQUENCE [LARGE SCALE GENOMIC DNA]</scope>
    <source>
        <strain evidence="16 17">52996</strain>
    </source>
</reference>
<keyword evidence="17" id="KW-1185">Reference proteome</keyword>
<dbReference type="SUPFAM" id="SSF57850">
    <property type="entry name" value="RING/U-box"/>
    <property type="match status" value="1"/>
</dbReference>
<keyword evidence="12" id="KW-0833">Ubl conjugation pathway</keyword>
<dbReference type="GO" id="GO:0043023">
    <property type="term" value="F:ribosomal large subunit binding"/>
    <property type="evidence" value="ECO:0007669"/>
    <property type="project" value="TreeGrafter"/>
</dbReference>
<dbReference type="EMBL" id="JAWDEY010000002">
    <property type="protein sequence ID" value="KAK6590923.1"/>
    <property type="molecule type" value="Genomic_DNA"/>
</dbReference>
<keyword evidence="8" id="KW-0808">Transferase</keyword>
<dbReference type="GO" id="GO:1990112">
    <property type="term" value="C:RQC complex"/>
    <property type="evidence" value="ECO:0007669"/>
    <property type="project" value="InterPro"/>
</dbReference>
<dbReference type="Pfam" id="PF22958">
    <property type="entry name" value="Ltn1_1st"/>
    <property type="match status" value="1"/>
</dbReference>
<dbReference type="SMART" id="SM00744">
    <property type="entry name" value="RINGv"/>
    <property type="match status" value="1"/>
</dbReference>
<dbReference type="CDD" id="cd16491">
    <property type="entry name" value="RING-CH-C4HC3_LTN1"/>
    <property type="match status" value="1"/>
</dbReference>
<evidence type="ECO:0000256" key="12">
    <source>
        <dbReference type="ARBA" id="ARBA00022786"/>
    </source>
</evidence>
<dbReference type="EC" id="2.3.2.27" evidence="5"/>
<dbReference type="InterPro" id="IPR011989">
    <property type="entry name" value="ARM-like"/>
</dbReference>
<organism evidence="16 17">
    <name type="scientific">Cryptosporidium xiaoi</name>
    <dbReference type="NCBI Taxonomy" id="659607"/>
    <lineage>
        <taxon>Eukaryota</taxon>
        <taxon>Sar</taxon>
        <taxon>Alveolata</taxon>
        <taxon>Apicomplexa</taxon>
        <taxon>Conoidasida</taxon>
        <taxon>Coccidia</taxon>
        <taxon>Eucoccidiorida</taxon>
        <taxon>Eimeriorina</taxon>
        <taxon>Cryptosporidiidae</taxon>
        <taxon>Cryptosporidium</taxon>
    </lineage>
</organism>
<dbReference type="PANTHER" id="PTHR12389:SF0">
    <property type="entry name" value="E3 UBIQUITIN-PROTEIN LIGASE LISTERIN"/>
    <property type="match status" value="1"/>
</dbReference>
<dbReference type="FunFam" id="3.30.40.10:FF:000038">
    <property type="entry name" value="E3 ubiquitin-protein ligase listerin"/>
    <property type="match status" value="1"/>
</dbReference>
<proteinExistence type="inferred from homology"/>
<dbReference type="GO" id="GO:0061630">
    <property type="term" value="F:ubiquitin protein ligase activity"/>
    <property type="evidence" value="ECO:0007669"/>
    <property type="project" value="UniProtKB-EC"/>
</dbReference>
<dbReference type="Gene3D" id="3.30.40.10">
    <property type="entry name" value="Zinc/RING finger domain, C3HC4 (zinc finger)"/>
    <property type="match status" value="1"/>
</dbReference>
<keyword evidence="7" id="KW-0963">Cytoplasm</keyword>
<dbReference type="InterPro" id="IPR001841">
    <property type="entry name" value="Znf_RING"/>
</dbReference>
<evidence type="ECO:0000256" key="11">
    <source>
        <dbReference type="ARBA" id="ARBA00022771"/>
    </source>
</evidence>
<comment type="subcellular location">
    <subcellularLocation>
        <location evidence="2">Cytoplasm</location>
        <location evidence="2">Cytosol</location>
    </subcellularLocation>
</comment>
<dbReference type="InterPro" id="IPR054476">
    <property type="entry name" value="Ltn1_N"/>
</dbReference>
<feature type="domain" description="RING-type" evidence="15">
    <location>
        <begin position="2288"/>
        <end position="2334"/>
    </location>
</feature>
<name>A0AAV9Y2H0_9CRYT</name>
<evidence type="ECO:0000256" key="9">
    <source>
        <dbReference type="ARBA" id="ARBA00022723"/>
    </source>
</evidence>
<comment type="caution">
    <text evidence="16">The sequence shown here is derived from an EMBL/GenBank/DDBJ whole genome shotgun (WGS) entry which is preliminary data.</text>
</comment>
<dbReference type="Gene3D" id="1.25.10.10">
    <property type="entry name" value="Leucine-rich Repeat Variant"/>
    <property type="match status" value="1"/>
</dbReference>
<dbReference type="GO" id="GO:0008270">
    <property type="term" value="F:zinc ion binding"/>
    <property type="evidence" value="ECO:0007669"/>
    <property type="project" value="UniProtKB-KW"/>
</dbReference>
<accession>A0AAV9Y2H0</accession>
<dbReference type="InterPro" id="IPR039804">
    <property type="entry name" value="RING-CH-C4HC3_LTN1"/>
</dbReference>
<keyword evidence="13" id="KW-0862">Zinc</keyword>
<evidence type="ECO:0000313" key="16">
    <source>
        <dbReference type="EMBL" id="KAK6590923.1"/>
    </source>
</evidence>
<evidence type="ECO:0000256" key="3">
    <source>
        <dbReference type="ARBA" id="ARBA00004906"/>
    </source>
</evidence>
<evidence type="ECO:0000256" key="2">
    <source>
        <dbReference type="ARBA" id="ARBA00004514"/>
    </source>
</evidence>
<evidence type="ECO:0000259" key="15">
    <source>
        <dbReference type="PROSITE" id="PS50089"/>
    </source>
</evidence>
<dbReference type="Proteomes" id="UP001311799">
    <property type="component" value="Unassembled WGS sequence"/>
</dbReference>
<dbReference type="InterPro" id="IPR054478">
    <property type="entry name" value="LTN1_UBC"/>
</dbReference>
<gene>
    <name evidence="16" type="ORF">RS030_111842</name>
</gene>
<evidence type="ECO:0000256" key="4">
    <source>
        <dbReference type="ARBA" id="ARBA00007997"/>
    </source>
</evidence>
<evidence type="ECO:0000256" key="5">
    <source>
        <dbReference type="ARBA" id="ARBA00012483"/>
    </source>
</evidence>
<evidence type="ECO:0000256" key="1">
    <source>
        <dbReference type="ARBA" id="ARBA00000900"/>
    </source>
</evidence>
<dbReference type="GO" id="GO:1990116">
    <property type="term" value="P:ribosome-associated ubiquitin-dependent protein catabolic process"/>
    <property type="evidence" value="ECO:0007669"/>
    <property type="project" value="InterPro"/>
</dbReference>
<dbReference type="PROSITE" id="PS50089">
    <property type="entry name" value="ZF_RING_2"/>
    <property type="match status" value="1"/>
</dbReference>
<dbReference type="GO" id="GO:0005829">
    <property type="term" value="C:cytosol"/>
    <property type="evidence" value="ECO:0007669"/>
    <property type="project" value="UniProtKB-SubCell"/>
</dbReference>
<dbReference type="InterPro" id="IPR039795">
    <property type="entry name" value="LTN1/Rkr1"/>
</dbReference>
<evidence type="ECO:0000313" key="17">
    <source>
        <dbReference type="Proteomes" id="UP001311799"/>
    </source>
</evidence>
<keyword evidence="9" id="KW-0479">Metal-binding</keyword>
<dbReference type="PANTHER" id="PTHR12389">
    <property type="entry name" value="ZINC FINGER PROTEIN 294"/>
    <property type="match status" value="1"/>
</dbReference>
<comment type="pathway">
    <text evidence="3">Protein modification; protein ubiquitination.</text>
</comment>
<keyword evidence="10" id="KW-0677">Repeat</keyword>
<comment type="similarity">
    <text evidence="4">Belongs to the LTN1 family.</text>
</comment>
<evidence type="ECO:0000256" key="13">
    <source>
        <dbReference type="ARBA" id="ARBA00022833"/>
    </source>
</evidence>
<sequence>MSKGKGKSNINSSKAKALLGENNKAGVATSLWGIFTEFNGLEDKNNTYNNVEQLNTAQLHPSFVPIFSNISKKDCSTRLKGLISFKNKLESILATGDNKEKIHTNKDLVFDWDPILSNFTYIYIRVGVYDSDVNVRKLSNECLLLLYKILGGKKFEKYCRLFFPALWLSCNDPKPDVLKSASDCLNSFIKKNDIDNGNSNQCKNKIVRLINHCGSSMFDLYGRILSCSVKSIKSELNANVSSQSEEEELFDRLISISLGSVRKILETYEMNNENNKPSEFSLLLSAYLIFNSIPEFVDYYVGNNNKFTWNTLKPGLIWKFISPSFSSVVRVDAIQLITYSLSIIYDSLKFVLNENVDLNKNIILKISSIADIFTSVINCFGNSLNPNVQSVSPKLLLILSKLFPEIWKIELSGKSVTPIEYFSKTLYLCLRKPNQLSSMCIYLELPQIIASIPLDILIGEFKTSENDYFSSDGYLSEITKLLNKDELYFESLNDLVYSLNNHVDNNSLPLICLLPFTIIFPMIKLDLSCDRGLNKNISDNNDDNNYHHKYTGPKNIFLGASNCSTLNRSIETYYTVVLFILCNRIPNISTENVTIKNFLLHYYSKLIWFPLVFSLTLNKSELIYSSSSNCHKAQARLNEQFSNMMLDSIKYHNWTIEECENRKLIICIESLANFFTRYWSKYYLTYSPSLKGNNIKQISFNKEIYLSGCLTLIKAKNLFFDSIVFIFEKSIIEISSKVKSLFGSNNNDLDFPIINLDFNSIIYNSFLISKFINSVLINGMNYISDKQINSLYNILIENYKSFIQIIGNYLYNISKNDNNTENLHILIFIIDSVFISLIIVLCKCEYYKKSILDQITLIDHFKNENNHNLNITTFVLVSSFIYEKLYNYNSTNDITHEQNFETKLLCELLIDKIFTVFQNYNDELSNNSVNLLNDIIINEIEINSNYNNYSLQKRNLNIEKFEINSNINVRNNIYNLLLEILTTKLNIDSCKNKNNYFTTFIECYIFTRFKYLNEKTNSFGSAYFSEMVQIKDLILEYMKNNGHISSDFLEKLISISVYSNNDHIFDIKNNNSCLKDFIKIVDTIFLYSYIHLKKYYENILKEIEIVFLKVVFGLDLDPENILLKYRGFSITKIIILIERNANMYFMNYLGSEKSSYNYCDDSLLIENTTLEIIINRLSDRLNEYNVSCLNEIDNNFSLKTGFKISDFLRTYKLFGSLMVNYDYDYFFAINPIKSPVQFELNSKSSINEILIQSNLRDIFISKELAKLIIDSNNLKILDLKCIEDDRYFRIGDLIDKIEFDTEEIKYCEYLINKGLTQNCFNFNKVIKNINTSLNLSVNNGFNRYKKSLLLPYYNYIYKLFKNNIEYKNLYIKNSFLYLSENINIENSSQLLEFIFNYSSTLNDKGINKYGELLNLITNIINKYQSHLLEYSTLNDLNELSSFEMFSEYILVILEKFEDNKILNMIYNMMYLLVDTIIKIIKELESISFLNKNEEHLSDIIFTKLNISSTLIKIVGKFIEKNINTENGIIFDNIGFQYEYNNSECENNFSLDVSKVLIGISSTVHYLVGNLFQLFTKILVKVRRCKTKGKNKVDLKSMLCDLSIHANIIENITLDSIYLSSIIYSRINKYCEDIQDELRFSSITIPIEANTIEIYDKILELVSTIYNVTLDVSDINFDDTLLFLLDHILRIKNTEIAGREWIMSISNSNLGLIRGNAMEISRLLTTYSIKLHSHVLIILKEHNWHNVQYEYYDLKSAISSIERFQDTINNYSILKNMDFDDSVDELSEDYDEYINKYNEDNTNDMSVDDINGFNNYSSDTDDVNIKKLDEKHKSEFSSNFEKGIYVIASHWRRLIGPSLSRQLIETYLSALNVISMKSNYSDEKDDYSSGNDSVYMDLSQRLGCWCFMLPKLISNDFVICVDSENPNIKTIEQNLTPCIEFLLELNPLLVGEAVIDNKVDLSSQQKNEFLPSCIEEDDISICQALLAIIKNEKYENYSEYSFELLDDITLKNTTFNSLRDLIGRNNIQEHVYKTFELPLIHVLVELSLQTLVIVDDYFCKNETNNNLNEKDLKSQLNWIELFKHASNSERRDMLVCNLEDILVPDLNYTLKHNKSNTNNDGIWNSNNLTLTWLLATRIVLLLTTYFPRILREIWLCNTNKKIQRALQKLVLNYFSPIIIPIEVNHIPIIIEELSNIDKKITYNHNHLSRTVKVDYSERGFSATLTFTFSECHPLIIPKINVSNMSGISKKQVSNWLISVIKATRYKNVTHAILTWINNISLFLEGVEDCLICYSIVHPQYRSLPRKRCPTCKNIFHSECIYKWFRTSNKTTCPFCISIMH</sequence>
<keyword evidence="11 14" id="KW-0863">Zinc-finger</keyword>
<dbReference type="InterPro" id="IPR011016">
    <property type="entry name" value="Znf_RING-CH"/>
</dbReference>
<evidence type="ECO:0000256" key="7">
    <source>
        <dbReference type="ARBA" id="ARBA00022490"/>
    </source>
</evidence>